<dbReference type="EMBL" id="CP155571">
    <property type="protein sequence ID" value="XFO71651.1"/>
    <property type="molecule type" value="Genomic_DNA"/>
</dbReference>
<reference evidence="1" key="1">
    <citation type="submission" date="2024-05" db="EMBL/GenBank/DDBJ databases">
        <title>Isolation and characterization of Sporomusa carbonis sp. nov., a carboxydotrophic hydrogenogen in the genus of Sporomusa isolated from a charcoal burning pile.</title>
        <authorList>
            <person name="Boeer T."/>
            <person name="Rosenbaum F."/>
            <person name="Eysell L."/>
            <person name="Mueller V."/>
            <person name="Daniel R."/>
            <person name="Poehlein A."/>
        </authorList>
    </citation>
    <scope>NUCLEOTIDE SEQUENCE [LARGE SCALE GENOMIC DNA]</scope>
    <source>
        <strain evidence="1">DSM 3132</strain>
    </source>
</reference>
<gene>
    <name evidence="1" type="primary">fldA_2</name>
    <name evidence="1" type="ORF">SPACI_016850</name>
</gene>
<dbReference type="SUPFAM" id="SSF89796">
    <property type="entry name" value="CoA-transferase family III (CaiB/BaiF)"/>
    <property type="match status" value="1"/>
</dbReference>
<dbReference type="InterPro" id="IPR050509">
    <property type="entry name" value="CoA-transferase_III"/>
</dbReference>
<dbReference type="RefSeq" id="WP_093794534.1">
    <property type="nucleotide sequence ID" value="NZ_CP155571.1"/>
</dbReference>
<protein>
    <submittedName>
        <fullName evidence="1">Cinnamoyl-CoA:phenyllactate CoA-transferase</fullName>
        <ecNumber evidence="1">2.8.3.17</ecNumber>
    </submittedName>
</protein>
<dbReference type="InterPro" id="IPR023606">
    <property type="entry name" value="CoA-Trfase_III_dom_1_sf"/>
</dbReference>
<accession>A0ABZ3J156</accession>
<dbReference type="Gene3D" id="3.30.1540.10">
    <property type="entry name" value="formyl-coa transferase, domain 3"/>
    <property type="match status" value="1"/>
</dbReference>
<dbReference type="InterPro" id="IPR044855">
    <property type="entry name" value="CoA-Trfase_III_dom3_sf"/>
</dbReference>
<dbReference type="Proteomes" id="UP000216052">
    <property type="component" value="Chromosome"/>
</dbReference>
<dbReference type="Gene3D" id="3.40.50.10540">
    <property type="entry name" value="Crotonobetainyl-coa:carnitine coa-transferase, domain 1"/>
    <property type="match status" value="1"/>
</dbReference>
<keyword evidence="2" id="KW-1185">Reference proteome</keyword>
<name>A0ABZ3J156_SPOA4</name>
<dbReference type="PANTHER" id="PTHR48228:SF2">
    <property type="entry name" value="E-CINNAMOYL-COA:R-PHENYLLACTATE COA TRANSFERASE LARGE SUBUNIT"/>
    <property type="match status" value="1"/>
</dbReference>
<dbReference type="InterPro" id="IPR003673">
    <property type="entry name" value="CoA-Trfase_fam_III"/>
</dbReference>
<proteinExistence type="predicted"/>
<keyword evidence="1" id="KW-0808">Transferase</keyword>
<evidence type="ECO:0000313" key="2">
    <source>
        <dbReference type="Proteomes" id="UP000216052"/>
    </source>
</evidence>
<sequence>MKGLEGIRVIDFSQYVAAPACPRILGEMCADVIKIEPLTGDEQRTQGASYGMIPDEIENRGYDQANTNKKWVSINVKHPEGMNFALKLIGDADIFVTNMRDGALKRLGLDYETLSKKFPQLVWAQARGYGERGPMKDAKGFDATSYSARGGYALNCPQKGDAPANMPVAIGDWNASMALTSGVLAALVRRLKTGKGDRVSVNLYHVALWGMQIPIISRQDGLEYPKSRKTMPCPTNNSYCSKDGIWFIICFGHYNKYHELVFRTIGLDDLIGQKDVESLEGFQENGKHVYVIKRMEEAFRQKNYAEWEKLFLENDIPFEKCFSVDDILADEEAYANDALRHFHYDRFGDKVMPTTPIRLWSVGDPDIWIAKPVGYDTKTYMLQYGYNEDEISKLAKDGVVKIYAGEPLQFHKAEKTSAKIPLPGYNP</sequence>
<dbReference type="Pfam" id="PF02515">
    <property type="entry name" value="CoA_transf_3"/>
    <property type="match status" value="1"/>
</dbReference>
<dbReference type="GO" id="GO:0043785">
    <property type="term" value="F:cinnamoyl-CoA:phenyllactate CoA-transferase activity"/>
    <property type="evidence" value="ECO:0007669"/>
    <property type="project" value="UniProtKB-EC"/>
</dbReference>
<organism evidence="1 2">
    <name type="scientific">Sporomusa acidovorans (strain ATCC 49682 / DSM 3132 / Mol)</name>
    <dbReference type="NCBI Taxonomy" id="1123286"/>
    <lineage>
        <taxon>Bacteria</taxon>
        <taxon>Bacillati</taxon>
        <taxon>Bacillota</taxon>
        <taxon>Negativicutes</taxon>
        <taxon>Selenomonadales</taxon>
        <taxon>Sporomusaceae</taxon>
        <taxon>Sporomusa</taxon>
    </lineage>
</organism>
<dbReference type="PANTHER" id="PTHR48228">
    <property type="entry name" value="SUCCINYL-COA--D-CITRAMALATE COA-TRANSFERASE"/>
    <property type="match status" value="1"/>
</dbReference>
<dbReference type="EC" id="2.8.3.17" evidence="1"/>
<evidence type="ECO:0000313" key="1">
    <source>
        <dbReference type="EMBL" id="XFO71651.1"/>
    </source>
</evidence>